<dbReference type="AlphaFoldDB" id="A0A0M2VBG9"/>
<dbReference type="GO" id="GO:0003677">
    <property type="term" value="F:DNA binding"/>
    <property type="evidence" value="ECO:0007669"/>
    <property type="project" value="InterPro"/>
</dbReference>
<sequence length="223" mass="26186">MPRKNRVVFADVPHHITQRGNRREPVFFSDDDRHYYIKWLGHYSKLHGLDILAYCLMDNHIHLVAVPNTIDSMHLVMRPLNMRYAQRINRGFGWSGHLWQGRFYSSPLDDTHMWQAIRYVNRNPVRAGMVAHAQDYVWSSAAYYCGNLIDPLITKCATWAKRHKTFHSDWQSWLGLNEPEQDLLKLRQCFNKGLPCGNDDFVGQLELRLGRSLRSKKVGRPKK</sequence>
<dbReference type="OrthoDB" id="9814067at2"/>
<evidence type="ECO:0000259" key="1">
    <source>
        <dbReference type="SMART" id="SM01321"/>
    </source>
</evidence>
<dbReference type="Proteomes" id="UP000034228">
    <property type="component" value="Unassembled WGS sequence"/>
</dbReference>
<dbReference type="EMBL" id="LAHO01000002">
    <property type="protein sequence ID" value="KKO46965.1"/>
    <property type="molecule type" value="Genomic_DNA"/>
</dbReference>
<dbReference type="Pfam" id="PF01797">
    <property type="entry name" value="Y1_Tnp"/>
    <property type="match status" value="1"/>
</dbReference>
<dbReference type="PANTHER" id="PTHR34322">
    <property type="entry name" value="TRANSPOSASE, Y1_TNP DOMAIN-CONTAINING"/>
    <property type="match status" value="1"/>
</dbReference>
<name>A0A0M2VBG9_9GAMM</name>
<protein>
    <recommendedName>
        <fullName evidence="1">Transposase IS200-like domain-containing protein</fullName>
    </recommendedName>
</protein>
<dbReference type="STRING" id="336831.WG68_03255"/>
<dbReference type="Gene3D" id="3.30.70.1290">
    <property type="entry name" value="Transposase IS200-like"/>
    <property type="match status" value="1"/>
</dbReference>
<proteinExistence type="predicted"/>
<dbReference type="PANTHER" id="PTHR34322:SF2">
    <property type="entry name" value="TRANSPOSASE IS200-LIKE DOMAIN-CONTAINING PROTEIN"/>
    <property type="match status" value="1"/>
</dbReference>
<evidence type="ECO:0000313" key="3">
    <source>
        <dbReference type="Proteomes" id="UP000034228"/>
    </source>
</evidence>
<comment type="caution">
    <text evidence="2">The sequence shown here is derived from an EMBL/GenBank/DDBJ whole genome shotgun (WGS) entry which is preliminary data.</text>
</comment>
<reference evidence="2 3" key="1">
    <citation type="submission" date="2015-03" db="EMBL/GenBank/DDBJ databases">
        <title>Draft genome sequences of two protease-producing strains of Arsukibacterium isolated from two cold and alkaline environments.</title>
        <authorList>
            <person name="Lylloff J.E."/>
            <person name="Skov L.B."/>
            <person name="Jepsen M."/>
            <person name="Hallin P.F."/>
            <person name="Sorensen S.J."/>
            <person name="Stougaard P."/>
            <person name="Glaring M.A."/>
        </authorList>
    </citation>
    <scope>NUCLEOTIDE SEQUENCE [LARGE SCALE GENOMIC DNA]</scope>
    <source>
        <strain evidence="2 3">GCM72</strain>
    </source>
</reference>
<organism evidence="2 3">
    <name type="scientific">Arsukibacterium ikkense</name>
    <dbReference type="NCBI Taxonomy" id="336831"/>
    <lineage>
        <taxon>Bacteria</taxon>
        <taxon>Pseudomonadati</taxon>
        <taxon>Pseudomonadota</taxon>
        <taxon>Gammaproteobacteria</taxon>
        <taxon>Chromatiales</taxon>
        <taxon>Chromatiaceae</taxon>
        <taxon>Arsukibacterium</taxon>
    </lineage>
</organism>
<evidence type="ECO:0000313" key="2">
    <source>
        <dbReference type="EMBL" id="KKO46965.1"/>
    </source>
</evidence>
<dbReference type="SUPFAM" id="SSF143422">
    <property type="entry name" value="Transposase IS200-like"/>
    <property type="match status" value="1"/>
</dbReference>
<keyword evidence="3" id="KW-1185">Reference proteome</keyword>
<dbReference type="GO" id="GO:0006313">
    <property type="term" value="P:DNA transposition"/>
    <property type="evidence" value="ECO:0007669"/>
    <property type="project" value="InterPro"/>
</dbReference>
<dbReference type="InterPro" id="IPR002686">
    <property type="entry name" value="Transposase_17"/>
</dbReference>
<gene>
    <name evidence="2" type="ORF">WG68_03255</name>
</gene>
<feature type="domain" description="Transposase IS200-like" evidence="1">
    <location>
        <begin position="9"/>
        <end position="123"/>
    </location>
</feature>
<dbReference type="InterPro" id="IPR036515">
    <property type="entry name" value="Transposase_17_sf"/>
</dbReference>
<dbReference type="SMART" id="SM01321">
    <property type="entry name" value="Y1_Tnp"/>
    <property type="match status" value="1"/>
</dbReference>
<accession>A0A0M2VBG9</accession>
<dbReference type="GO" id="GO:0004803">
    <property type="term" value="F:transposase activity"/>
    <property type="evidence" value="ECO:0007669"/>
    <property type="project" value="InterPro"/>
</dbReference>